<reference evidence="2 3" key="1">
    <citation type="journal article" date="2016" name="DNA Res.">
        <title>The draft genome of MD-2 pineapple using hybrid error correction of long reads.</title>
        <authorList>
            <person name="Redwan R.M."/>
            <person name="Saidin A."/>
            <person name="Kumar S.V."/>
        </authorList>
    </citation>
    <scope>NUCLEOTIDE SEQUENCE [LARGE SCALE GENOMIC DNA]</scope>
    <source>
        <strain evidence="3">cv. MD2</strain>
        <tissue evidence="2">Leaf</tissue>
    </source>
</reference>
<feature type="compositionally biased region" description="Basic residues" evidence="1">
    <location>
        <begin position="120"/>
        <end position="129"/>
    </location>
</feature>
<evidence type="ECO:0000313" key="3">
    <source>
        <dbReference type="Proteomes" id="UP000092600"/>
    </source>
</evidence>
<dbReference type="EMBL" id="LSRQ01000094">
    <property type="protein sequence ID" value="OAY85440.1"/>
    <property type="molecule type" value="Genomic_DNA"/>
</dbReference>
<protein>
    <submittedName>
        <fullName evidence="2">Uncharacterized protein</fullName>
    </submittedName>
</protein>
<feature type="compositionally biased region" description="Low complexity" evidence="1">
    <location>
        <begin position="171"/>
        <end position="184"/>
    </location>
</feature>
<feature type="region of interest" description="Disordered" evidence="1">
    <location>
        <begin position="158"/>
        <end position="184"/>
    </location>
</feature>
<feature type="region of interest" description="Disordered" evidence="1">
    <location>
        <begin position="117"/>
        <end position="144"/>
    </location>
</feature>
<organism evidence="2 3">
    <name type="scientific">Ananas comosus</name>
    <name type="common">Pineapple</name>
    <name type="synonym">Ananas ananas</name>
    <dbReference type="NCBI Taxonomy" id="4615"/>
    <lineage>
        <taxon>Eukaryota</taxon>
        <taxon>Viridiplantae</taxon>
        <taxon>Streptophyta</taxon>
        <taxon>Embryophyta</taxon>
        <taxon>Tracheophyta</taxon>
        <taxon>Spermatophyta</taxon>
        <taxon>Magnoliopsida</taxon>
        <taxon>Liliopsida</taxon>
        <taxon>Poales</taxon>
        <taxon>Bromeliaceae</taxon>
        <taxon>Bromelioideae</taxon>
        <taxon>Ananas</taxon>
    </lineage>
</organism>
<comment type="caution">
    <text evidence="2">The sequence shown here is derived from an EMBL/GenBank/DDBJ whole genome shotgun (WGS) entry which is preliminary data.</text>
</comment>
<gene>
    <name evidence="2" type="ORF">ACMD2_14839</name>
</gene>
<sequence length="184" mass="19960">MEPGGRGSLRAGAAAAAAEAEEEEKARRARRYARYKRWDSLLPAAESRRRREGKGKEEERGEGSIVVVLRGAEGKDGEVFIRDGVGERGKLIQLEATHRIPLQLTRSYEYHLNGVVKGSGRARKPGKRARAGDGMGGESGERHVSVSAGYRELTELPKVSPRFGEDFKPAGTSSSSEEVGSVPE</sequence>
<name>A0A199W968_ANACO</name>
<evidence type="ECO:0000256" key="1">
    <source>
        <dbReference type="SAM" id="MobiDB-lite"/>
    </source>
</evidence>
<evidence type="ECO:0000313" key="2">
    <source>
        <dbReference type="EMBL" id="OAY85440.1"/>
    </source>
</evidence>
<proteinExistence type="predicted"/>
<dbReference type="Proteomes" id="UP000092600">
    <property type="component" value="Unassembled WGS sequence"/>
</dbReference>
<dbReference type="AlphaFoldDB" id="A0A199W968"/>
<feature type="region of interest" description="Disordered" evidence="1">
    <location>
        <begin position="1"/>
        <end position="26"/>
    </location>
</feature>
<accession>A0A199W968</accession>